<dbReference type="OrthoDB" id="3077777at2759"/>
<dbReference type="EMBL" id="MU250542">
    <property type="protein sequence ID" value="KAG7443938.1"/>
    <property type="molecule type" value="Genomic_DNA"/>
</dbReference>
<reference evidence="1" key="1">
    <citation type="submission" date="2020-11" db="EMBL/GenBank/DDBJ databases">
        <title>Adaptations for nitrogen fixation in a non-lichenized fungal sporocarp promotes dispersal by wood-feeding termites.</title>
        <authorList>
            <consortium name="DOE Joint Genome Institute"/>
            <person name="Koch R.A."/>
            <person name="Yoon G."/>
            <person name="Arayal U."/>
            <person name="Lail K."/>
            <person name="Amirebrahimi M."/>
            <person name="Labutti K."/>
            <person name="Lipzen A."/>
            <person name="Riley R."/>
            <person name="Barry K."/>
            <person name="Henrissat B."/>
            <person name="Grigoriev I.V."/>
            <person name="Herr J.R."/>
            <person name="Aime M.C."/>
        </authorList>
    </citation>
    <scope>NUCLEOTIDE SEQUENCE</scope>
    <source>
        <strain evidence="1">MCA 3950</strain>
    </source>
</reference>
<accession>A0A9P7VMI4</accession>
<dbReference type="GeneID" id="66109044"/>
<sequence length="82" mass="9489">MQAFDEYIGKINEMNGSFPKATLQMAMWLLTMVAQMRSSNPEQRPTMSQLVDSVVEMRHSCPAAVLSHYIGIQRRAVEWEKW</sequence>
<gene>
    <name evidence="1" type="ORF">BT62DRAFT_934521</name>
</gene>
<evidence type="ECO:0000313" key="1">
    <source>
        <dbReference type="EMBL" id="KAG7443938.1"/>
    </source>
</evidence>
<dbReference type="Proteomes" id="UP000812287">
    <property type="component" value="Unassembled WGS sequence"/>
</dbReference>
<name>A0A9P7VMI4_9AGAR</name>
<organism evidence="1 2">
    <name type="scientific">Guyanagaster necrorhizus</name>
    <dbReference type="NCBI Taxonomy" id="856835"/>
    <lineage>
        <taxon>Eukaryota</taxon>
        <taxon>Fungi</taxon>
        <taxon>Dikarya</taxon>
        <taxon>Basidiomycota</taxon>
        <taxon>Agaricomycotina</taxon>
        <taxon>Agaricomycetes</taxon>
        <taxon>Agaricomycetidae</taxon>
        <taxon>Agaricales</taxon>
        <taxon>Marasmiineae</taxon>
        <taxon>Physalacriaceae</taxon>
        <taxon>Guyanagaster</taxon>
    </lineage>
</organism>
<comment type="caution">
    <text evidence="1">The sequence shown here is derived from an EMBL/GenBank/DDBJ whole genome shotgun (WGS) entry which is preliminary data.</text>
</comment>
<dbReference type="AlphaFoldDB" id="A0A9P7VMI4"/>
<keyword evidence="2" id="KW-1185">Reference proteome</keyword>
<protein>
    <submittedName>
        <fullName evidence="1">Uncharacterized protein</fullName>
    </submittedName>
</protein>
<evidence type="ECO:0000313" key="2">
    <source>
        <dbReference type="Proteomes" id="UP000812287"/>
    </source>
</evidence>
<dbReference type="RefSeq" id="XP_043037438.1">
    <property type="nucleotide sequence ID" value="XM_043186747.1"/>
</dbReference>
<proteinExistence type="predicted"/>